<dbReference type="GO" id="GO:0000214">
    <property type="term" value="C:tRNA-intron endonuclease complex"/>
    <property type="evidence" value="ECO:0007669"/>
    <property type="project" value="TreeGrafter"/>
</dbReference>
<dbReference type="Pfam" id="PF12928">
    <property type="entry name" value="tRNA_int_end_N2"/>
    <property type="match status" value="1"/>
</dbReference>
<keyword evidence="2" id="KW-0819">tRNA processing</keyword>
<organism evidence="4 5">
    <name type="scientific">Drosophila lebanonensis</name>
    <name type="common">Fruit fly</name>
    <name type="synonym">Scaptodrosophila lebanonensis</name>
    <dbReference type="NCBI Taxonomy" id="7225"/>
    <lineage>
        <taxon>Eukaryota</taxon>
        <taxon>Metazoa</taxon>
        <taxon>Ecdysozoa</taxon>
        <taxon>Arthropoda</taxon>
        <taxon>Hexapoda</taxon>
        <taxon>Insecta</taxon>
        <taxon>Pterygota</taxon>
        <taxon>Neoptera</taxon>
        <taxon>Endopterygota</taxon>
        <taxon>Diptera</taxon>
        <taxon>Brachycera</taxon>
        <taxon>Muscomorpha</taxon>
        <taxon>Ephydroidea</taxon>
        <taxon>Drosophilidae</taxon>
        <taxon>Scaptodrosophila</taxon>
    </lineage>
</organism>
<sequence>MSAVPLEDGTVEIVPKNSYLRAAELIKHRNVEVETPRSGLKRIHNEGTSVEDIELKNIYAKLRVQLSVPRIERLDGRAKAIWHESKQIAEVVRMDGKFESFGYSEHGKLYLEYFEALFLLESGRLQLEYQSMIVSVEQAYLLLLGEAANEKFNNYLVYSTLTRAGYIVVKHQVNTVATRNEVTKAECIWSLLKHNLGNIAIVPENIKASPLFIETEASMDTIKQQIIGRKSEETSDISLESQPTGFIFDTRKRPAESDNVVVKKKARTANSLIGFLTREAEYIKFQKVFSKFDIVQVQNSTMTNDKQKRRNLKITFDLHLHNDGFKKSMPKLAKFCVIILPESESFPTHDEIANCCKPNIAPLLVISVSESKQIQAFLYHIS</sequence>
<dbReference type="Gene3D" id="3.40.1350.150">
    <property type="match status" value="1"/>
</dbReference>
<reference evidence="5" key="1">
    <citation type="submission" date="2025-08" db="UniProtKB">
        <authorList>
            <consortium name="RefSeq"/>
        </authorList>
    </citation>
    <scope>IDENTIFICATION</scope>
    <source>
        <strain evidence="5">11010-0011.00</strain>
        <tissue evidence="5">Whole body</tissue>
    </source>
</reference>
<dbReference type="InterPro" id="IPR024337">
    <property type="entry name" value="tRNA_splic_suSen54"/>
</dbReference>
<gene>
    <name evidence="5" type="primary">LOC115632457</name>
</gene>
<dbReference type="RefSeq" id="XP_030385473.1">
    <property type="nucleotide sequence ID" value="XM_030529613.1"/>
</dbReference>
<dbReference type="AlphaFoldDB" id="A0A6J2UDG5"/>
<keyword evidence="4" id="KW-1185">Reference proteome</keyword>
<dbReference type="OrthoDB" id="408683at2759"/>
<dbReference type="GO" id="GO:0000379">
    <property type="term" value="P:tRNA-type intron splice site recognition and cleavage"/>
    <property type="evidence" value="ECO:0007669"/>
    <property type="project" value="TreeGrafter"/>
</dbReference>
<dbReference type="GeneID" id="115632457"/>
<accession>A0A6J2UDG5</accession>
<dbReference type="PANTHER" id="PTHR21027">
    <property type="entry name" value="TRNA-SPLICING ENDONUCLEASE SUBUNIT SEN54"/>
    <property type="match status" value="1"/>
</dbReference>
<dbReference type="Proteomes" id="UP000504634">
    <property type="component" value="Unplaced"/>
</dbReference>
<dbReference type="InterPro" id="IPR024336">
    <property type="entry name" value="tRNA_splic_suSen54_N"/>
</dbReference>
<evidence type="ECO:0000256" key="1">
    <source>
        <dbReference type="ARBA" id="ARBA00005736"/>
    </source>
</evidence>
<dbReference type="PANTHER" id="PTHR21027:SF1">
    <property type="entry name" value="TRNA-SPLICING ENDONUCLEASE SUBUNIT SEN54"/>
    <property type="match status" value="1"/>
</dbReference>
<name>A0A6J2UDG5_DROLE</name>
<dbReference type="CTD" id="283989"/>
<proteinExistence type="inferred from homology"/>
<evidence type="ECO:0000256" key="2">
    <source>
        <dbReference type="ARBA" id="ARBA00022694"/>
    </source>
</evidence>
<comment type="similarity">
    <text evidence="1">Belongs to the SEN54 family.</text>
</comment>
<evidence type="ECO:0000259" key="3">
    <source>
        <dbReference type="Pfam" id="PF12928"/>
    </source>
</evidence>
<feature type="domain" description="tRNA-splicing endonuclease subunit Sen54 N-terminal" evidence="3">
    <location>
        <begin position="66"/>
        <end position="128"/>
    </location>
</feature>
<protein>
    <submittedName>
        <fullName evidence="5">Uncharacterized protein LOC115632457</fullName>
    </submittedName>
</protein>
<evidence type="ECO:0000313" key="5">
    <source>
        <dbReference type="RefSeq" id="XP_030385473.1"/>
    </source>
</evidence>
<evidence type="ECO:0000313" key="4">
    <source>
        <dbReference type="Proteomes" id="UP000504634"/>
    </source>
</evidence>